<dbReference type="Proteomes" id="UP001148838">
    <property type="component" value="Unassembled WGS sequence"/>
</dbReference>
<proteinExistence type="predicted"/>
<dbReference type="PANTHER" id="PTHR47027">
    <property type="entry name" value="REVERSE TRANSCRIPTASE DOMAIN-CONTAINING PROTEIN"/>
    <property type="match status" value="1"/>
</dbReference>
<keyword evidence="3" id="KW-1185">Reference proteome</keyword>
<evidence type="ECO:0000313" key="3">
    <source>
        <dbReference type="Proteomes" id="UP001148838"/>
    </source>
</evidence>
<evidence type="ECO:0008006" key="4">
    <source>
        <dbReference type="Google" id="ProtNLM"/>
    </source>
</evidence>
<evidence type="ECO:0000256" key="1">
    <source>
        <dbReference type="SAM" id="MobiDB-lite"/>
    </source>
</evidence>
<name>A0ABQ8TEY1_PERAM</name>
<dbReference type="EMBL" id="JAJSOF020000011">
    <property type="protein sequence ID" value="KAJ4444487.1"/>
    <property type="molecule type" value="Genomic_DNA"/>
</dbReference>
<feature type="compositionally biased region" description="Basic and acidic residues" evidence="1">
    <location>
        <begin position="358"/>
        <end position="378"/>
    </location>
</feature>
<reference evidence="2 3" key="1">
    <citation type="journal article" date="2022" name="Allergy">
        <title>Genome assembly and annotation of Periplaneta americana reveal a comprehensive cockroach allergen profile.</title>
        <authorList>
            <person name="Wang L."/>
            <person name="Xiong Q."/>
            <person name="Saelim N."/>
            <person name="Wang L."/>
            <person name="Nong W."/>
            <person name="Wan A.T."/>
            <person name="Shi M."/>
            <person name="Liu X."/>
            <person name="Cao Q."/>
            <person name="Hui J.H.L."/>
            <person name="Sookrung N."/>
            <person name="Leung T.F."/>
            <person name="Tungtrongchitr A."/>
            <person name="Tsui S.K.W."/>
        </authorList>
    </citation>
    <scope>NUCLEOTIDE SEQUENCE [LARGE SCALE GENOMIC DNA]</scope>
    <source>
        <strain evidence="2">PWHHKU_190912</strain>
    </source>
</reference>
<feature type="region of interest" description="Disordered" evidence="1">
    <location>
        <begin position="334"/>
        <end position="378"/>
    </location>
</feature>
<protein>
    <recommendedName>
        <fullName evidence="4">Endonuclease-reverse transcriptase</fullName>
    </recommendedName>
</protein>
<feature type="compositionally biased region" description="Basic and acidic residues" evidence="1">
    <location>
        <begin position="334"/>
        <end position="343"/>
    </location>
</feature>
<gene>
    <name evidence="2" type="ORF">ANN_06279</name>
</gene>
<evidence type="ECO:0000313" key="2">
    <source>
        <dbReference type="EMBL" id="KAJ4444487.1"/>
    </source>
</evidence>
<dbReference type="PANTHER" id="PTHR47027:SF20">
    <property type="entry name" value="REVERSE TRANSCRIPTASE-LIKE PROTEIN WITH RNA-DIRECTED DNA POLYMERASE DOMAIN"/>
    <property type="match status" value="1"/>
</dbReference>
<organism evidence="2 3">
    <name type="scientific">Periplaneta americana</name>
    <name type="common">American cockroach</name>
    <name type="synonym">Blatta americana</name>
    <dbReference type="NCBI Taxonomy" id="6978"/>
    <lineage>
        <taxon>Eukaryota</taxon>
        <taxon>Metazoa</taxon>
        <taxon>Ecdysozoa</taxon>
        <taxon>Arthropoda</taxon>
        <taxon>Hexapoda</taxon>
        <taxon>Insecta</taxon>
        <taxon>Pterygota</taxon>
        <taxon>Neoptera</taxon>
        <taxon>Polyneoptera</taxon>
        <taxon>Dictyoptera</taxon>
        <taxon>Blattodea</taxon>
        <taxon>Blattoidea</taxon>
        <taxon>Blattidae</taxon>
        <taxon>Blattinae</taxon>
        <taxon>Periplaneta</taxon>
    </lineage>
</organism>
<accession>A0ABQ8TEY1</accession>
<sequence>MENFKYLGATVTNINDTWEEIKYRINMGNACYYSVEKLLSSSLLSKNLNVRIYKTVILPVVLYCCETWTLTLREKHRLRVFENKVLGKIFGAKGDKVTGEWRNLHNAELHALYSSSDIITNINSRRLIWAGHVARMVEFRNAYRVLVGRPEGKRPLERPRRRWEDNIKMDLREVGYDDRDLINLAQDRDQCRDYVRRQWTSGFLKSQYKQLTWYGQVRRITEERRPRNSWLQEISHRRGSELRRLPAGLKLRSGAVNMNKVEGGKNEDGNVVWGRYFLALTWKERRGERLVKLPCRPGFEAELHHIAKLILRRMERVKWTGRIRNKAVLERVGAETDKEEKKKLAGLLGKNKLPTEGCARRNGEREKRSGQKKISDDR</sequence>
<comment type="caution">
    <text evidence="2">The sequence shown here is derived from an EMBL/GenBank/DDBJ whole genome shotgun (WGS) entry which is preliminary data.</text>
</comment>